<name>A0A226E284_FOLCA</name>
<dbReference type="EC" id="3.1.1.-" evidence="5"/>
<dbReference type="GO" id="GO:0052689">
    <property type="term" value="F:carboxylic ester hydrolase activity"/>
    <property type="evidence" value="ECO:0007669"/>
    <property type="project" value="UniProtKB-KW"/>
</dbReference>
<keyword evidence="8" id="KW-1185">Reference proteome</keyword>
<feature type="chain" id="PRO_5011825463" description="Carboxylic ester hydrolase" evidence="5">
    <location>
        <begin position="23"/>
        <end position="559"/>
    </location>
</feature>
<dbReference type="InterPro" id="IPR029058">
    <property type="entry name" value="AB_hydrolase_fold"/>
</dbReference>
<dbReference type="InterPro" id="IPR050309">
    <property type="entry name" value="Type-B_Carboxylest/Lipase"/>
</dbReference>
<feature type="domain" description="Carboxylesterase type B" evidence="6">
    <location>
        <begin position="150"/>
        <end position="536"/>
    </location>
</feature>
<organism evidence="7 8">
    <name type="scientific">Folsomia candida</name>
    <name type="common">Springtail</name>
    <dbReference type="NCBI Taxonomy" id="158441"/>
    <lineage>
        <taxon>Eukaryota</taxon>
        <taxon>Metazoa</taxon>
        <taxon>Ecdysozoa</taxon>
        <taxon>Arthropoda</taxon>
        <taxon>Hexapoda</taxon>
        <taxon>Collembola</taxon>
        <taxon>Entomobryomorpha</taxon>
        <taxon>Isotomoidea</taxon>
        <taxon>Isotomidae</taxon>
        <taxon>Proisotominae</taxon>
        <taxon>Folsomia</taxon>
    </lineage>
</organism>
<accession>A0A226E284</accession>
<evidence type="ECO:0000256" key="5">
    <source>
        <dbReference type="RuleBase" id="RU361235"/>
    </source>
</evidence>
<dbReference type="SUPFAM" id="SSF53474">
    <property type="entry name" value="alpha/beta-Hydrolases"/>
    <property type="match status" value="1"/>
</dbReference>
<proteinExistence type="inferred from homology"/>
<gene>
    <name evidence="7" type="ORF">Fcan01_13775</name>
</gene>
<evidence type="ECO:0000256" key="2">
    <source>
        <dbReference type="ARBA" id="ARBA00022487"/>
    </source>
</evidence>
<dbReference type="OMA" id="FLDDWPY"/>
<dbReference type="PROSITE" id="PS00122">
    <property type="entry name" value="CARBOXYLESTERASE_B_1"/>
    <property type="match status" value="1"/>
</dbReference>
<evidence type="ECO:0000256" key="3">
    <source>
        <dbReference type="ARBA" id="ARBA00022801"/>
    </source>
</evidence>
<feature type="signal peptide" evidence="5">
    <location>
        <begin position="1"/>
        <end position="22"/>
    </location>
</feature>
<dbReference type="Proteomes" id="UP000198287">
    <property type="component" value="Unassembled WGS sequence"/>
</dbReference>
<protein>
    <recommendedName>
        <fullName evidence="5">Carboxylic ester hydrolase</fullName>
        <ecNumber evidence="5">3.1.1.-</ecNumber>
    </recommendedName>
</protein>
<evidence type="ECO:0000313" key="7">
    <source>
        <dbReference type="EMBL" id="OXA51673.1"/>
    </source>
</evidence>
<keyword evidence="3 5" id="KW-0378">Hydrolase</keyword>
<dbReference type="OrthoDB" id="6846267at2759"/>
<dbReference type="PROSITE" id="PS00941">
    <property type="entry name" value="CARBOXYLESTERASE_B_2"/>
    <property type="match status" value="1"/>
</dbReference>
<dbReference type="InterPro" id="IPR002018">
    <property type="entry name" value="CarbesteraseB"/>
</dbReference>
<keyword evidence="4" id="KW-0325">Glycoprotein</keyword>
<sequence>MVLATSAVFLVQLLCVLVPCNPRYPIPDLSQDEDKVNDRFAGIAGSNFLKRLWHSHSDEGHHALPPLVKTEGGVVEGYVMKVSPVPKSPWNGILKAVSPGRPCLQYNVPKGFRVLGGEDCLFLNVYSPQMPSPVGLDAKKLPVIVFLHGGFLSSGDAASPGNWGLKDQALALEWISKNIESFGGDKHRITIMGQSAGSALVHFHLLSRRSRPFFHAAISMSGTAFNYWALHSTHQARNYSQTLAKLVGCPSFDSEEMVECLRYTNSALLVTQTQFFLDDWPYPSNAWRPCIEPLEGNLDPFLTESPLALYSRGDVAKVPWIVTIVSGEGYQFLLYPYITFQMKTLRKNWERLAHDLADVDTFQDSLDLKKITKKLTRFYFRNVPPEKSPVHNFANIITDRFFLSGIYKSIQAHVQIAPTYSYIFDVNGQYNIIENFGYSRNEWGVGHAEDLFYVFNSSLTYHGFNREDPEFQVSQFLVNVFTNFAAKRQPLFTRSDGNAIQLWHPHESPTQLNFLKIEMDTAYMVSDPFRKRVRFWERIRIPDTPTETDILFVHNEAAK</sequence>
<comment type="similarity">
    <text evidence="1 5">Belongs to the type-B carboxylesterase/lipase family.</text>
</comment>
<dbReference type="PANTHER" id="PTHR11559">
    <property type="entry name" value="CARBOXYLESTERASE"/>
    <property type="match status" value="1"/>
</dbReference>
<dbReference type="EMBL" id="LNIX01000007">
    <property type="protein sequence ID" value="OXA51673.1"/>
    <property type="molecule type" value="Genomic_DNA"/>
</dbReference>
<dbReference type="Pfam" id="PF00135">
    <property type="entry name" value="COesterase"/>
    <property type="match status" value="1"/>
</dbReference>
<reference evidence="7 8" key="1">
    <citation type="submission" date="2015-12" db="EMBL/GenBank/DDBJ databases">
        <title>The genome of Folsomia candida.</title>
        <authorList>
            <person name="Faddeeva A."/>
            <person name="Derks M.F."/>
            <person name="Anvar Y."/>
            <person name="Smit S."/>
            <person name="Van Straalen N."/>
            <person name="Roelofs D."/>
        </authorList>
    </citation>
    <scope>NUCLEOTIDE SEQUENCE [LARGE SCALE GENOMIC DNA]</scope>
    <source>
        <strain evidence="7 8">VU population</strain>
        <tissue evidence="7">Whole body</tissue>
    </source>
</reference>
<evidence type="ECO:0000256" key="1">
    <source>
        <dbReference type="ARBA" id="ARBA00005964"/>
    </source>
</evidence>
<evidence type="ECO:0000313" key="8">
    <source>
        <dbReference type="Proteomes" id="UP000198287"/>
    </source>
</evidence>
<dbReference type="InterPro" id="IPR019819">
    <property type="entry name" value="Carboxylesterase_B_CS"/>
</dbReference>
<keyword evidence="2" id="KW-0719">Serine esterase</keyword>
<keyword evidence="5" id="KW-0732">Signal</keyword>
<dbReference type="STRING" id="158441.A0A226E284"/>
<evidence type="ECO:0000256" key="4">
    <source>
        <dbReference type="ARBA" id="ARBA00023180"/>
    </source>
</evidence>
<evidence type="ECO:0000259" key="6">
    <source>
        <dbReference type="Pfam" id="PF00135"/>
    </source>
</evidence>
<dbReference type="Gene3D" id="3.40.50.1820">
    <property type="entry name" value="alpha/beta hydrolase"/>
    <property type="match status" value="2"/>
</dbReference>
<comment type="caution">
    <text evidence="7">The sequence shown here is derived from an EMBL/GenBank/DDBJ whole genome shotgun (WGS) entry which is preliminary data.</text>
</comment>
<dbReference type="AlphaFoldDB" id="A0A226E284"/>
<dbReference type="InterPro" id="IPR019826">
    <property type="entry name" value="Carboxylesterase_B_AS"/>
</dbReference>